<name>A0A225UEN8_9STRA</name>
<keyword evidence="2" id="KW-0547">Nucleotide-binding</keyword>
<evidence type="ECO:0000313" key="3">
    <source>
        <dbReference type="Proteomes" id="UP000198211"/>
    </source>
</evidence>
<proteinExistence type="predicted"/>
<keyword evidence="2" id="KW-0067">ATP-binding</keyword>
<evidence type="ECO:0000313" key="2">
    <source>
        <dbReference type="EMBL" id="OWY91066.1"/>
    </source>
</evidence>
<accession>A0A225UEN8</accession>
<reference evidence="3" key="1">
    <citation type="submission" date="2017-03" db="EMBL/GenBank/DDBJ databases">
        <title>Phytopthora megakarya and P. palmivora, two closely related causual agents of cacao black pod achieved similar genome size and gene model numbers by different mechanisms.</title>
        <authorList>
            <person name="Ali S."/>
            <person name="Shao J."/>
            <person name="Larry D.J."/>
            <person name="Kronmiller B."/>
            <person name="Shen D."/>
            <person name="Strem M.D."/>
            <person name="Melnick R.L."/>
            <person name="Guiltinan M.J."/>
            <person name="Tyler B.M."/>
            <person name="Meinhardt L.W."/>
            <person name="Bailey B.A."/>
        </authorList>
    </citation>
    <scope>NUCLEOTIDE SEQUENCE [LARGE SCALE GENOMIC DNA]</scope>
    <source>
        <strain evidence="3">zdho120</strain>
    </source>
</reference>
<keyword evidence="3" id="KW-1185">Reference proteome</keyword>
<feature type="domain" description="DNA helicase Pif1-like 2B" evidence="1">
    <location>
        <begin position="125"/>
        <end position="159"/>
    </location>
</feature>
<evidence type="ECO:0000259" key="1">
    <source>
        <dbReference type="Pfam" id="PF21530"/>
    </source>
</evidence>
<dbReference type="AlphaFoldDB" id="A0A225UEN8"/>
<dbReference type="PANTHER" id="PTHR10492">
    <property type="match status" value="1"/>
</dbReference>
<dbReference type="OrthoDB" id="114617at2759"/>
<keyword evidence="2" id="KW-0347">Helicase</keyword>
<keyword evidence="2" id="KW-0378">Hydrolase</keyword>
<dbReference type="STRING" id="4795.A0A225UEN8"/>
<dbReference type="Proteomes" id="UP000198211">
    <property type="component" value="Unassembled WGS sequence"/>
</dbReference>
<dbReference type="PANTHER" id="PTHR10492:SF57">
    <property type="entry name" value="ATP-DEPENDENT DNA HELICASE"/>
    <property type="match status" value="1"/>
</dbReference>
<dbReference type="GO" id="GO:0004386">
    <property type="term" value="F:helicase activity"/>
    <property type="evidence" value="ECO:0007669"/>
    <property type="project" value="UniProtKB-KW"/>
</dbReference>
<dbReference type="InterPro" id="IPR049163">
    <property type="entry name" value="Pif1-like_2B_dom"/>
</dbReference>
<gene>
    <name evidence="2" type="ORF">PHMEG_00040512</name>
</gene>
<dbReference type="EMBL" id="NBNE01021169">
    <property type="protein sequence ID" value="OWY91066.1"/>
    <property type="molecule type" value="Genomic_DNA"/>
</dbReference>
<comment type="caution">
    <text evidence="2">The sequence shown here is derived from an EMBL/GenBank/DDBJ whole genome shotgun (WGS) entry which is preliminary data.</text>
</comment>
<dbReference type="Pfam" id="PF21530">
    <property type="entry name" value="Pif1_2B_dom"/>
    <property type="match status" value="1"/>
</dbReference>
<organism evidence="2 3">
    <name type="scientific">Phytophthora megakarya</name>
    <dbReference type="NCBI Taxonomy" id="4795"/>
    <lineage>
        <taxon>Eukaryota</taxon>
        <taxon>Sar</taxon>
        <taxon>Stramenopiles</taxon>
        <taxon>Oomycota</taxon>
        <taxon>Peronosporomycetes</taxon>
        <taxon>Peronosporales</taxon>
        <taxon>Peronosporaceae</taxon>
        <taxon>Phytophthora</taxon>
    </lineage>
</organism>
<protein>
    <submittedName>
        <fullName evidence="2">Helitron helicase</fullName>
    </submittedName>
</protein>
<sequence length="177" mass="19866">MCVFPEIHDPPVSGGDGAAAQAEVEFPNFTLLRGNERYDPGDDPEPEDDRRLRAVNALIDAVYPGVRDENLPDQYFVERAILAPTNASVMRTNEMVAGRLSGETKEYLSNESLESPGDESLFEPEFLNSLNFSGMPPHKMILKVGTPVIMIRNLNSDDGFSTRKMHRRDHNDWTTTR</sequence>